<sequence length="232" mass="26376">MNHSSFEAFVLHRRPYRETSFLVDIFSRESGRISLVAKGVRNSKSANRSLLQPFVPLQISLVGRHELKNLKQVESTGRAIPLQGTALFCALYLNELLQRLLPLELSAENLFDAYVQSLLKLQAGQAFEPLLREYELLLLAELGYQIDFYHDAESEQALRGDKFYCLDIEQGFVLSPVQKASASDFLGEWLLQIAGGDWQPHALRSAKLINRMMLRPLLGNKPLKSRELFQSN</sequence>
<dbReference type="EMBL" id="BAAAEI010000002">
    <property type="protein sequence ID" value="GAA0342180.1"/>
    <property type="molecule type" value="Genomic_DNA"/>
</dbReference>
<accession>A0ABN0WMV1</accession>
<keyword evidence="4 8" id="KW-0227">DNA damage</keyword>
<keyword evidence="5 8" id="KW-0233">DNA recombination</keyword>
<evidence type="ECO:0000256" key="7">
    <source>
        <dbReference type="ARBA" id="ARBA00033409"/>
    </source>
</evidence>
<evidence type="ECO:0000256" key="6">
    <source>
        <dbReference type="ARBA" id="ARBA00023204"/>
    </source>
</evidence>
<dbReference type="InterPro" id="IPR042242">
    <property type="entry name" value="RecO_C"/>
</dbReference>
<evidence type="ECO:0000256" key="2">
    <source>
        <dbReference type="ARBA" id="ARBA00007452"/>
    </source>
</evidence>
<proteinExistence type="inferred from homology"/>
<dbReference type="SUPFAM" id="SSF50249">
    <property type="entry name" value="Nucleic acid-binding proteins"/>
    <property type="match status" value="1"/>
</dbReference>
<dbReference type="RefSeq" id="WP_343841001.1">
    <property type="nucleotide sequence ID" value="NZ_BAAAEI010000002.1"/>
</dbReference>
<evidence type="ECO:0000256" key="1">
    <source>
        <dbReference type="ARBA" id="ARBA00003065"/>
    </source>
</evidence>
<dbReference type="Pfam" id="PF11967">
    <property type="entry name" value="RecO_N"/>
    <property type="match status" value="1"/>
</dbReference>
<dbReference type="InterPro" id="IPR003717">
    <property type="entry name" value="RecO"/>
</dbReference>
<dbReference type="Pfam" id="PF02565">
    <property type="entry name" value="RecO_C"/>
    <property type="match status" value="1"/>
</dbReference>
<comment type="function">
    <text evidence="1 8">Involved in DNA repair and RecF pathway recombination.</text>
</comment>
<name>A0ABN0WMV1_9ALTE</name>
<evidence type="ECO:0000313" key="10">
    <source>
        <dbReference type="EMBL" id="GAA0342180.1"/>
    </source>
</evidence>
<dbReference type="PANTHER" id="PTHR33991">
    <property type="entry name" value="DNA REPAIR PROTEIN RECO"/>
    <property type="match status" value="1"/>
</dbReference>
<evidence type="ECO:0000256" key="3">
    <source>
        <dbReference type="ARBA" id="ARBA00021310"/>
    </source>
</evidence>
<dbReference type="HAMAP" id="MF_00201">
    <property type="entry name" value="RecO"/>
    <property type="match status" value="1"/>
</dbReference>
<dbReference type="InterPro" id="IPR037278">
    <property type="entry name" value="ARFGAP/RecO"/>
</dbReference>
<reference evidence="10 11" key="1">
    <citation type="journal article" date="2019" name="Int. J. Syst. Evol. Microbiol.">
        <title>The Global Catalogue of Microorganisms (GCM) 10K type strain sequencing project: providing services to taxonomists for standard genome sequencing and annotation.</title>
        <authorList>
            <consortium name="The Broad Institute Genomics Platform"/>
            <consortium name="The Broad Institute Genome Sequencing Center for Infectious Disease"/>
            <person name="Wu L."/>
            <person name="Ma J."/>
        </authorList>
    </citation>
    <scope>NUCLEOTIDE SEQUENCE [LARGE SCALE GENOMIC DNA]</scope>
    <source>
        <strain evidence="10 11">JCM 13378</strain>
    </source>
</reference>
<gene>
    <name evidence="8 10" type="primary">recO</name>
    <name evidence="10" type="ORF">GCM10009092_03430</name>
</gene>
<comment type="similarity">
    <text evidence="2 8">Belongs to the RecO family.</text>
</comment>
<feature type="domain" description="DNA replication/recombination mediator RecO N-terminal" evidence="9">
    <location>
        <begin position="1"/>
        <end position="75"/>
    </location>
</feature>
<evidence type="ECO:0000259" key="9">
    <source>
        <dbReference type="Pfam" id="PF11967"/>
    </source>
</evidence>
<dbReference type="Proteomes" id="UP001501757">
    <property type="component" value="Unassembled WGS sequence"/>
</dbReference>
<evidence type="ECO:0000256" key="8">
    <source>
        <dbReference type="HAMAP-Rule" id="MF_00201"/>
    </source>
</evidence>
<comment type="caution">
    <text evidence="10">The sequence shown here is derived from an EMBL/GenBank/DDBJ whole genome shotgun (WGS) entry which is preliminary data.</text>
</comment>
<evidence type="ECO:0000256" key="4">
    <source>
        <dbReference type="ARBA" id="ARBA00022763"/>
    </source>
</evidence>
<keyword evidence="11" id="KW-1185">Reference proteome</keyword>
<evidence type="ECO:0000256" key="5">
    <source>
        <dbReference type="ARBA" id="ARBA00023172"/>
    </source>
</evidence>
<dbReference type="PANTHER" id="PTHR33991:SF1">
    <property type="entry name" value="DNA REPAIR PROTEIN RECO"/>
    <property type="match status" value="1"/>
</dbReference>
<dbReference type="Gene3D" id="1.20.1440.120">
    <property type="entry name" value="Recombination protein O, C-terminal domain"/>
    <property type="match status" value="1"/>
</dbReference>
<dbReference type="InterPro" id="IPR022572">
    <property type="entry name" value="DNA_rep/recomb_RecO_N"/>
</dbReference>
<keyword evidence="6 8" id="KW-0234">DNA repair</keyword>
<dbReference type="SUPFAM" id="SSF57863">
    <property type="entry name" value="ArfGap/RecO-like zinc finger"/>
    <property type="match status" value="1"/>
</dbReference>
<dbReference type="Gene3D" id="2.40.50.140">
    <property type="entry name" value="Nucleic acid-binding proteins"/>
    <property type="match status" value="1"/>
</dbReference>
<dbReference type="NCBIfam" id="TIGR00613">
    <property type="entry name" value="reco"/>
    <property type="match status" value="1"/>
</dbReference>
<organism evidence="10 11">
    <name type="scientific">Bowmanella denitrificans</name>
    <dbReference type="NCBI Taxonomy" id="366582"/>
    <lineage>
        <taxon>Bacteria</taxon>
        <taxon>Pseudomonadati</taxon>
        <taxon>Pseudomonadota</taxon>
        <taxon>Gammaproteobacteria</taxon>
        <taxon>Alteromonadales</taxon>
        <taxon>Alteromonadaceae</taxon>
        <taxon>Bowmanella</taxon>
    </lineage>
</organism>
<dbReference type="InterPro" id="IPR012340">
    <property type="entry name" value="NA-bd_OB-fold"/>
</dbReference>
<protein>
    <recommendedName>
        <fullName evidence="3 8">DNA repair protein RecO</fullName>
    </recommendedName>
    <alternativeName>
        <fullName evidence="7 8">Recombination protein O</fullName>
    </alternativeName>
</protein>
<evidence type="ECO:0000313" key="11">
    <source>
        <dbReference type="Proteomes" id="UP001501757"/>
    </source>
</evidence>